<gene>
    <name evidence="2" type="ORF">GA0061099_1007540</name>
</gene>
<evidence type="ECO:0000259" key="1">
    <source>
        <dbReference type="Pfam" id="PF00135"/>
    </source>
</evidence>
<dbReference type="Gene3D" id="3.40.50.1820">
    <property type="entry name" value="alpha/beta hydrolase"/>
    <property type="match status" value="1"/>
</dbReference>
<proteinExistence type="predicted"/>
<dbReference type="InterPro" id="IPR050309">
    <property type="entry name" value="Type-B_Carboxylest/Lipase"/>
</dbReference>
<dbReference type="InterPro" id="IPR002018">
    <property type="entry name" value="CarbesteraseB"/>
</dbReference>
<dbReference type="PANTHER" id="PTHR11559">
    <property type="entry name" value="CARBOXYLESTERASE"/>
    <property type="match status" value="1"/>
</dbReference>
<sequence length="526" mass="55918">MAKAVRLKAREGCLADGFGHNLPKPFIEIVAKMRALLAFVAAIAVLCGAGPALAQSVGQFPFALTREGQMLGAVEGEVASFKGLAYAAPPLGALRWQPPQPTTESSEMRTAYEYGAPCLQPALPAASEDCLTLNVFRPFGVDGPLPVMVFIHGGAFVTGTANDALFVGAKLAQAGLIVVTVNYRLGALGWLSHPALSDAGSGNFGLMDQIAALHWVHDNIAAFGGDPDNVTLFGSDAGATSIALLMLSAQARNLFHKAILQSVPGRARLRSAEEAEAIGRLFVAALSPKTDLRAVEPRRLLAAEKQLLETSPHSFAPMMDGRLATEDLAAGFAAGRQSRIPLIIGSNEDETGLENETAIKGELAPPGAGDGELRKLYPDLTRPSDLAARIYTDKVFSEPVRLLARLHAAGGAPTFRYRFAYVPEARRANPDVGHGRELQFIFGTEGVPGAGILSRRDREVAGRMRAYWINFARSGDPNGPDLHGPDLPRWDAASGDRLLLITNDGIASGDDPIADRLDRLANEGRR</sequence>
<accession>A0A1C3WX15</accession>
<dbReference type="AlphaFoldDB" id="A0A1C3WX15"/>
<protein>
    <submittedName>
        <fullName evidence="2">Para-nitrobenzyl esterase</fullName>
    </submittedName>
</protein>
<dbReference type="ESTHER" id="9brad-a0a0r3cwe0">
    <property type="family name" value="Carb_B_Bacteria"/>
</dbReference>
<organism evidence="2 3">
    <name type="scientific">Bradyrhizobium yuanmingense</name>
    <dbReference type="NCBI Taxonomy" id="108015"/>
    <lineage>
        <taxon>Bacteria</taxon>
        <taxon>Pseudomonadati</taxon>
        <taxon>Pseudomonadota</taxon>
        <taxon>Alphaproteobacteria</taxon>
        <taxon>Hyphomicrobiales</taxon>
        <taxon>Nitrobacteraceae</taxon>
        <taxon>Bradyrhizobium</taxon>
    </lineage>
</organism>
<dbReference type="PROSITE" id="PS00941">
    <property type="entry name" value="CARBOXYLESTERASE_B_2"/>
    <property type="match status" value="1"/>
</dbReference>
<feature type="domain" description="Carboxylesterase type B" evidence="1">
    <location>
        <begin position="65"/>
        <end position="355"/>
    </location>
</feature>
<name>A0A1C3WX15_9BRAD</name>
<evidence type="ECO:0000313" key="2">
    <source>
        <dbReference type="EMBL" id="SCB44501.1"/>
    </source>
</evidence>
<evidence type="ECO:0000313" key="3">
    <source>
        <dbReference type="Proteomes" id="UP000183174"/>
    </source>
</evidence>
<dbReference type="InterPro" id="IPR019819">
    <property type="entry name" value="Carboxylesterase_B_CS"/>
</dbReference>
<feature type="domain" description="Carboxylesterase type B" evidence="1">
    <location>
        <begin position="387"/>
        <end position="493"/>
    </location>
</feature>
<dbReference type="InterPro" id="IPR029058">
    <property type="entry name" value="AB_hydrolase_fold"/>
</dbReference>
<dbReference type="SUPFAM" id="SSF53474">
    <property type="entry name" value="alpha/beta-Hydrolases"/>
    <property type="match status" value="1"/>
</dbReference>
<dbReference type="Pfam" id="PF00135">
    <property type="entry name" value="COesterase"/>
    <property type="match status" value="2"/>
</dbReference>
<dbReference type="Proteomes" id="UP000183174">
    <property type="component" value="Unassembled WGS sequence"/>
</dbReference>
<reference evidence="2 3" key="1">
    <citation type="submission" date="2016-08" db="EMBL/GenBank/DDBJ databases">
        <authorList>
            <person name="Seilhamer J.J."/>
        </authorList>
    </citation>
    <scope>NUCLEOTIDE SEQUENCE [LARGE SCALE GENOMIC DNA]</scope>
    <source>
        <strain evidence="2 3">CCBAU 10071</strain>
    </source>
</reference>
<dbReference type="EMBL" id="FMAE01000007">
    <property type="protein sequence ID" value="SCB44501.1"/>
    <property type="molecule type" value="Genomic_DNA"/>
</dbReference>